<organism evidence="6 7">
    <name type="scientific">Aspergillus aculeatus (strain ATCC 16872 / CBS 172.66 / WB 5094)</name>
    <dbReference type="NCBI Taxonomy" id="690307"/>
    <lineage>
        <taxon>Eukaryota</taxon>
        <taxon>Fungi</taxon>
        <taxon>Dikarya</taxon>
        <taxon>Ascomycota</taxon>
        <taxon>Pezizomycotina</taxon>
        <taxon>Eurotiomycetes</taxon>
        <taxon>Eurotiomycetidae</taxon>
        <taxon>Eurotiales</taxon>
        <taxon>Aspergillaceae</taxon>
        <taxon>Aspergillus</taxon>
        <taxon>Aspergillus subgen. Circumdati</taxon>
    </lineage>
</organism>
<evidence type="ECO:0000256" key="2">
    <source>
        <dbReference type="ARBA" id="ARBA00018987"/>
    </source>
</evidence>
<accession>A0A1L9WTS9</accession>
<dbReference type="EMBL" id="KV878978">
    <property type="protein sequence ID" value="OJJ99317.1"/>
    <property type="molecule type" value="Genomic_DNA"/>
</dbReference>
<evidence type="ECO:0000259" key="5">
    <source>
        <dbReference type="Pfam" id="PF21000"/>
    </source>
</evidence>
<dbReference type="InterPro" id="IPR013894">
    <property type="entry name" value="RMI1_OB"/>
</dbReference>
<dbReference type="GO" id="GO:0000724">
    <property type="term" value="P:double-strand break repair via homologous recombination"/>
    <property type="evidence" value="ECO:0007669"/>
    <property type="project" value="TreeGrafter"/>
</dbReference>
<dbReference type="Gene3D" id="2.40.50.770">
    <property type="entry name" value="RecQ-mediated genome instability protein Rmi1, C-terminal domain"/>
    <property type="match status" value="1"/>
</dbReference>
<dbReference type="InterPro" id="IPR049363">
    <property type="entry name" value="RMI1_N"/>
</dbReference>
<protein>
    <recommendedName>
        <fullName evidence="2">RecQ-mediated genome instability protein 1</fullName>
    </recommendedName>
</protein>
<keyword evidence="7" id="KW-1185">Reference proteome</keyword>
<dbReference type="Pfam" id="PF08585">
    <property type="entry name" value="RMI1_N_C"/>
    <property type="match status" value="1"/>
</dbReference>
<dbReference type="Proteomes" id="UP000184546">
    <property type="component" value="Unassembled WGS sequence"/>
</dbReference>
<evidence type="ECO:0000256" key="3">
    <source>
        <dbReference type="SAM" id="MobiDB-lite"/>
    </source>
</evidence>
<evidence type="ECO:0000256" key="1">
    <source>
        <dbReference type="ARBA" id="ARBA00006395"/>
    </source>
</evidence>
<dbReference type="GO" id="GO:0016604">
    <property type="term" value="C:nuclear body"/>
    <property type="evidence" value="ECO:0007669"/>
    <property type="project" value="TreeGrafter"/>
</dbReference>
<dbReference type="Pfam" id="PF21000">
    <property type="entry name" value="RMI1_N_N"/>
    <property type="match status" value="1"/>
</dbReference>
<name>A0A1L9WTS9_ASPA1</name>
<dbReference type="GO" id="GO:0031422">
    <property type="term" value="C:RecQ family helicase-topoisomerase III complex"/>
    <property type="evidence" value="ECO:0007669"/>
    <property type="project" value="TreeGrafter"/>
</dbReference>
<dbReference type="SMART" id="SM01161">
    <property type="entry name" value="DUF1767"/>
    <property type="match status" value="1"/>
</dbReference>
<evidence type="ECO:0000313" key="6">
    <source>
        <dbReference type="EMBL" id="OJJ99317.1"/>
    </source>
</evidence>
<proteinExistence type="inferred from homology"/>
<dbReference type="InterPro" id="IPR042470">
    <property type="entry name" value="RMI1_N_C_sf"/>
</dbReference>
<gene>
    <name evidence="6" type="ORF">ASPACDRAFT_29853</name>
</gene>
<dbReference type="OrthoDB" id="341511at2759"/>
<reference evidence="7" key="1">
    <citation type="journal article" date="2017" name="Genome Biol.">
        <title>Comparative genomics reveals high biological diversity and specific adaptations in the industrially and medically important fungal genus Aspergillus.</title>
        <authorList>
            <person name="de Vries R.P."/>
            <person name="Riley R."/>
            <person name="Wiebenga A."/>
            <person name="Aguilar-Osorio G."/>
            <person name="Amillis S."/>
            <person name="Uchima C.A."/>
            <person name="Anderluh G."/>
            <person name="Asadollahi M."/>
            <person name="Askin M."/>
            <person name="Barry K."/>
            <person name="Battaglia E."/>
            <person name="Bayram O."/>
            <person name="Benocci T."/>
            <person name="Braus-Stromeyer S.A."/>
            <person name="Caldana C."/>
            <person name="Canovas D."/>
            <person name="Cerqueira G.C."/>
            <person name="Chen F."/>
            <person name="Chen W."/>
            <person name="Choi C."/>
            <person name="Clum A."/>
            <person name="Dos Santos R.A."/>
            <person name="Damasio A.R."/>
            <person name="Diallinas G."/>
            <person name="Emri T."/>
            <person name="Fekete E."/>
            <person name="Flipphi M."/>
            <person name="Freyberg S."/>
            <person name="Gallo A."/>
            <person name="Gournas C."/>
            <person name="Habgood R."/>
            <person name="Hainaut M."/>
            <person name="Harispe M.L."/>
            <person name="Henrissat B."/>
            <person name="Hilden K.S."/>
            <person name="Hope R."/>
            <person name="Hossain A."/>
            <person name="Karabika E."/>
            <person name="Karaffa L."/>
            <person name="Karanyi Z."/>
            <person name="Krasevec N."/>
            <person name="Kuo A."/>
            <person name="Kusch H."/>
            <person name="LaButti K."/>
            <person name="Lagendijk E.L."/>
            <person name="Lapidus A."/>
            <person name="Levasseur A."/>
            <person name="Lindquist E."/>
            <person name="Lipzen A."/>
            <person name="Logrieco A.F."/>
            <person name="MacCabe A."/>
            <person name="Maekelae M.R."/>
            <person name="Malavazi I."/>
            <person name="Melin P."/>
            <person name="Meyer V."/>
            <person name="Mielnichuk N."/>
            <person name="Miskei M."/>
            <person name="Molnar A.P."/>
            <person name="Mule G."/>
            <person name="Ngan C.Y."/>
            <person name="Orejas M."/>
            <person name="Orosz E."/>
            <person name="Ouedraogo J.P."/>
            <person name="Overkamp K.M."/>
            <person name="Park H.-S."/>
            <person name="Perrone G."/>
            <person name="Piumi F."/>
            <person name="Punt P.J."/>
            <person name="Ram A.F."/>
            <person name="Ramon A."/>
            <person name="Rauscher S."/>
            <person name="Record E."/>
            <person name="Riano-Pachon D.M."/>
            <person name="Robert V."/>
            <person name="Roehrig J."/>
            <person name="Ruller R."/>
            <person name="Salamov A."/>
            <person name="Salih N.S."/>
            <person name="Samson R.A."/>
            <person name="Sandor E."/>
            <person name="Sanguinetti M."/>
            <person name="Schuetze T."/>
            <person name="Sepcic K."/>
            <person name="Shelest E."/>
            <person name="Sherlock G."/>
            <person name="Sophianopoulou V."/>
            <person name="Squina F.M."/>
            <person name="Sun H."/>
            <person name="Susca A."/>
            <person name="Todd R.B."/>
            <person name="Tsang A."/>
            <person name="Unkles S.E."/>
            <person name="van de Wiele N."/>
            <person name="van Rossen-Uffink D."/>
            <person name="Oliveira J.V."/>
            <person name="Vesth T.C."/>
            <person name="Visser J."/>
            <person name="Yu J.-H."/>
            <person name="Zhou M."/>
            <person name="Andersen M.R."/>
            <person name="Archer D.B."/>
            <person name="Baker S.E."/>
            <person name="Benoit I."/>
            <person name="Brakhage A.A."/>
            <person name="Braus G.H."/>
            <person name="Fischer R."/>
            <person name="Frisvad J.C."/>
            <person name="Goldman G.H."/>
            <person name="Houbraken J."/>
            <person name="Oakley B."/>
            <person name="Pocsi I."/>
            <person name="Scazzocchio C."/>
            <person name="Seiboth B."/>
            <person name="vanKuyk P.A."/>
            <person name="Wortman J."/>
            <person name="Dyer P.S."/>
            <person name="Grigoriev I.V."/>
        </authorList>
    </citation>
    <scope>NUCLEOTIDE SEQUENCE [LARGE SCALE GENOMIC DNA]</scope>
    <source>
        <strain evidence="7">ATCC 16872 / CBS 172.66 / WB 5094</strain>
    </source>
</reference>
<comment type="similarity">
    <text evidence="1">Belongs to the RMI1 family.</text>
</comment>
<dbReference type="PANTHER" id="PTHR14790">
    <property type="entry name" value="RECQ-MEDIATED GENOME INSTABILITY PROTEIN 1 RMI1"/>
    <property type="match status" value="1"/>
</dbReference>
<dbReference type="VEuPathDB" id="FungiDB:ASPACDRAFT_29853"/>
<sequence length="255" mass="26936">MTTLESQISAHLHTTKALPVSPTWLNGFVSSTTTALQRNVPISALTQTALFRILASDFRDSLQTDNPSALLPGDIFDPSVQERRLPGPVPVQVLDIEDIGTSLWSQVEAIERVERGEAIRGREIVRAVNVGGGGGGGEGDEEEGGGSGNAAGATASSENESHGPHRLIVQDAAGTRAVAIELKRVQGISVAKLAIGAKMVIRNATVARGMILLTPDCITLLGGKIESMDQAWKEGRKARLLARITEMRGEDQSSG</sequence>
<dbReference type="STRING" id="690307.A0A1L9WTS9"/>
<evidence type="ECO:0000259" key="4">
    <source>
        <dbReference type="Pfam" id="PF08585"/>
    </source>
</evidence>
<feature type="region of interest" description="Disordered" evidence="3">
    <location>
        <begin position="130"/>
        <end position="163"/>
    </location>
</feature>
<dbReference type="RefSeq" id="XP_020055657.1">
    <property type="nucleotide sequence ID" value="XM_020199671.1"/>
</dbReference>
<dbReference type="PANTHER" id="PTHR14790:SF15">
    <property type="entry name" value="RECQ-MEDIATED GENOME INSTABILITY PROTEIN 1"/>
    <property type="match status" value="1"/>
</dbReference>
<evidence type="ECO:0000313" key="7">
    <source>
        <dbReference type="Proteomes" id="UP000184546"/>
    </source>
</evidence>
<dbReference type="GO" id="GO:0000712">
    <property type="term" value="P:resolution of meiotic recombination intermediates"/>
    <property type="evidence" value="ECO:0007669"/>
    <property type="project" value="TreeGrafter"/>
</dbReference>
<feature type="domain" description="RMI1 N-terminal" evidence="5">
    <location>
        <begin position="15"/>
        <end position="61"/>
    </location>
</feature>
<feature type="domain" description="RecQ mediated genome instability protein 1 OB-fold" evidence="4">
    <location>
        <begin position="72"/>
        <end position="236"/>
    </location>
</feature>
<dbReference type="OMA" id="MTSPDQI"/>
<dbReference type="GeneID" id="30973485"/>
<dbReference type="AlphaFoldDB" id="A0A1L9WTS9"/>